<dbReference type="PROSITE" id="PS00880">
    <property type="entry name" value="ACB_1"/>
    <property type="match status" value="1"/>
</dbReference>
<feature type="non-terminal residue" evidence="4">
    <location>
        <position position="1"/>
    </location>
</feature>
<evidence type="ECO:0000313" key="4">
    <source>
        <dbReference type="EMBL" id="CDG71489.1"/>
    </source>
</evidence>
<dbReference type="EMBL" id="HAAD01005257">
    <property type="protein sequence ID" value="CDG71489.1"/>
    <property type="molecule type" value="mRNA"/>
</dbReference>
<gene>
    <name evidence="4" type="primary">DBI</name>
</gene>
<reference evidence="4" key="1">
    <citation type="journal article" date="2013" name="Genome Biol. Evol.">
        <title>Punctuated emergences of genetic and phenotypic innovations in eumetazoan, bilaterian, euteleostome, and hominidae ancestors.</title>
        <authorList>
            <person name="Wenger Y."/>
            <person name="Galliot B."/>
        </authorList>
    </citation>
    <scope>NUCLEOTIDE SEQUENCE</scope>
    <source>
        <tissue evidence="4">Whole animals</tissue>
    </source>
</reference>
<dbReference type="PANTHER" id="PTHR23310">
    <property type="entry name" value="ACYL-COA-BINDING PROTEIN, ACBP"/>
    <property type="match status" value="1"/>
</dbReference>
<evidence type="ECO:0000256" key="1">
    <source>
        <dbReference type="ARBA" id="ARBA00005567"/>
    </source>
</evidence>
<dbReference type="InterPro" id="IPR014352">
    <property type="entry name" value="FERM/acyl-CoA-bd_prot_sf"/>
</dbReference>
<dbReference type="AlphaFoldDB" id="T2MHB2"/>
<feature type="domain" description="ACB" evidence="3">
    <location>
        <begin position="29"/>
        <end position="112"/>
    </location>
</feature>
<keyword evidence="2" id="KW-0446">Lipid-binding</keyword>
<organism evidence="4">
    <name type="scientific">Hydra vulgaris</name>
    <name type="common">Hydra</name>
    <name type="synonym">Hydra attenuata</name>
    <dbReference type="NCBI Taxonomy" id="6087"/>
    <lineage>
        <taxon>Eukaryota</taxon>
        <taxon>Metazoa</taxon>
        <taxon>Cnidaria</taxon>
        <taxon>Hydrozoa</taxon>
        <taxon>Hydroidolina</taxon>
        <taxon>Anthoathecata</taxon>
        <taxon>Aplanulata</taxon>
        <taxon>Hydridae</taxon>
        <taxon>Hydra</taxon>
    </lineage>
</organism>
<sequence>MPSVGKSSFAYIQNPNTLFFVGSSFMKMSAFEIAAAEVKNLASKPSDDEMLKIYSLYKQATVGDVNTSRPGMFDLTGKAKWDAWSSLKGKSKEDAEAEYITVVEELKSKYGIN</sequence>
<dbReference type="Pfam" id="PF00887">
    <property type="entry name" value="ACBP"/>
    <property type="match status" value="1"/>
</dbReference>
<evidence type="ECO:0000256" key="2">
    <source>
        <dbReference type="ARBA" id="ARBA00023121"/>
    </source>
</evidence>
<dbReference type="CDD" id="cd00435">
    <property type="entry name" value="ACBP"/>
    <property type="match status" value="1"/>
</dbReference>
<dbReference type="GO" id="GO:0006631">
    <property type="term" value="P:fatty acid metabolic process"/>
    <property type="evidence" value="ECO:0007669"/>
    <property type="project" value="TreeGrafter"/>
</dbReference>
<proteinExistence type="evidence at transcript level"/>
<dbReference type="Gene3D" id="1.20.80.10">
    <property type="match status" value="1"/>
</dbReference>
<comment type="similarity">
    <text evidence="1">Belongs to the ACBP family.</text>
</comment>
<dbReference type="InterPro" id="IPR000582">
    <property type="entry name" value="Acyl-CoA-binding_protein"/>
</dbReference>
<evidence type="ECO:0000259" key="3">
    <source>
        <dbReference type="PROSITE" id="PS51228"/>
    </source>
</evidence>
<dbReference type="PANTHER" id="PTHR23310:SF62">
    <property type="entry name" value="ACYL-COA BINDING PROTEIN 1, ISOFORM A"/>
    <property type="match status" value="1"/>
</dbReference>
<name>T2MHB2_HYDVU</name>
<protein>
    <submittedName>
        <fullName evidence="4">Acyl-CoA-binding protein</fullName>
    </submittedName>
</protein>
<dbReference type="GO" id="GO:0000062">
    <property type="term" value="F:fatty-acyl-CoA binding"/>
    <property type="evidence" value="ECO:0007669"/>
    <property type="project" value="InterPro"/>
</dbReference>
<accession>T2MHB2</accession>
<dbReference type="SUPFAM" id="SSF47027">
    <property type="entry name" value="Acyl-CoA binding protein"/>
    <property type="match status" value="1"/>
</dbReference>
<dbReference type="InterPro" id="IPR035984">
    <property type="entry name" value="Acyl-CoA-binding_sf"/>
</dbReference>
<dbReference type="InterPro" id="IPR022408">
    <property type="entry name" value="Acyl-CoA-binding_prot_CS"/>
</dbReference>
<dbReference type="PROSITE" id="PS51228">
    <property type="entry name" value="ACB_2"/>
    <property type="match status" value="1"/>
</dbReference>
<dbReference type="FunFam" id="1.20.80.10:FF:000010">
    <property type="entry name" value="Acyl-CoA-binding domain-containing protein 5"/>
    <property type="match status" value="1"/>
</dbReference>
<dbReference type="PRINTS" id="PR00689">
    <property type="entry name" value="ACOABINDINGP"/>
</dbReference>